<dbReference type="FunFam" id="3.30.70.270:FF:000001">
    <property type="entry name" value="Diguanylate cyclase domain protein"/>
    <property type="match status" value="1"/>
</dbReference>
<evidence type="ECO:0000256" key="2">
    <source>
        <dbReference type="ARBA" id="ARBA00012528"/>
    </source>
</evidence>
<dbReference type="Gene3D" id="3.40.50.2300">
    <property type="match status" value="1"/>
</dbReference>
<accession>A0A4R3N344</accession>
<dbReference type="InterPro" id="IPR050469">
    <property type="entry name" value="Diguanylate_Cyclase"/>
</dbReference>
<evidence type="ECO:0000313" key="8">
    <source>
        <dbReference type="Proteomes" id="UP000295717"/>
    </source>
</evidence>
<proteinExistence type="predicted"/>
<name>A0A4R3N344_9GAMM</name>
<dbReference type="PANTHER" id="PTHR45138:SF9">
    <property type="entry name" value="DIGUANYLATE CYCLASE DGCM-RELATED"/>
    <property type="match status" value="1"/>
</dbReference>
<dbReference type="OrthoDB" id="9812260at2"/>
<dbReference type="EC" id="2.7.7.65" evidence="2"/>
<dbReference type="SMART" id="SM00448">
    <property type="entry name" value="REC"/>
    <property type="match status" value="1"/>
</dbReference>
<dbReference type="Pfam" id="PF00990">
    <property type="entry name" value="GGDEF"/>
    <property type="match status" value="1"/>
</dbReference>
<dbReference type="GO" id="GO:1902201">
    <property type="term" value="P:negative regulation of bacterial-type flagellum-dependent cell motility"/>
    <property type="evidence" value="ECO:0007669"/>
    <property type="project" value="TreeGrafter"/>
</dbReference>
<dbReference type="CDD" id="cd01949">
    <property type="entry name" value="GGDEF"/>
    <property type="match status" value="1"/>
</dbReference>
<feature type="domain" description="Response regulatory" evidence="5">
    <location>
        <begin position="8"/>
        <end position="124"/>
    </location>
</feature>
<gene>
    <name evidence="7" type="ORF">EDC35_102491</name>
</gene>
<dbReference type="PROSITE" id="PS50110">
    <property type="entry name" value="RESPONSE_REGULATORY"/>
    <property type="match status" value="1"/>
</dbReference>
<dbReference type="Proteomes" id="UP000295717">
    <property type="component" value="Unassembled WGS sequence"/>
</dbReference>
<keyword evidence="4" id="KW-0597">Phosphoprotein</keyword>
<feature type="modified residue" description="4-aspartylphosphate" evidence="4">
    <location>
        <position position="57"/>
    </location>
</feature>
<comment type="catalytic activity">
    <reaction evidence="3">
        <text>2 GTP = 3',3'-c-di-GMP + 2 diphosphate</text>
        <dbReference type="Rhea" id="RHEA:24898"/>
        <dbReference type="ChEBI" id="CHEBI:33019"/>
        <dbReference type="ChEBI" id="CHEBI:37565"/>
        <dbReference type="ChEBI" id="CHEBI:58805"/>
        <dbReference type="EC" id="2.7.7.65"/>
    </reaction>
</comment>
<dbReference type="InterPro" id="IPR001789">
    <property type="entry name" value="Sig_transdc_resp-reg_receiver"/>
</dbReference>
<evidence type="ECO:0000259" key="5">
    <source>
        <dbReference type="PROSITE" id="PS50110"/>
    </source>
</evidence>
<evidence type="ECO:0000313" key="7">
    <source>
        <dbReference type="EMBL" id="TCT23154.1"/>
    </source>
</evidence>
<evidence type="ECO:0000259" key="6">
    <source>
        <dbReference type="PROSITE" id="PS50887"/>
    </source>
</evidence>
<dbReference type="NCBIfam" id="TIGR00254">
    <property type="entry name" value="GGDEF"/>
    <property type="match status" value="1"/>
</dbReference>
<dbReference type="RefSeq" id="WP_132976256.1">
    <property type="nucleotide sequence ID" value="NZ_SMAO01000002.1"/>
</dbReference>
<evidence type="ECO:0000256" key="1">
    <source>
        <dbReference type="ARBA" id="ARBA00001946"/>
    </source>
</evidence>
<dbReference type="InterPro" id="IPR029787">
    <property type="entry name" value="Nucleotide_cyclase"/>
</dbReference>
<organism evidence="7 8">
    <name type="scientific">Thiobaca trueperi</name>
    <dbReference type="NCBI Taxonomy" id="127458"/>
    <lineage>
        <taxon>Bacteria</taxon>
        <taxon>Pseudomonadati</taxon>
        <taxon>Pseudomonadota</taxon>
        <taxon>Gammaproteobacteria</taxon>
        <taxon>Chromatiales</taxon>
        <taxon>Chromatiaceae</taxon>
        <taxon>Thiobaca</taxon>
    </lineage>
</organism>
<dbReference type="PANTHER" id="PTHR45138">
    <property type="entry name" value="REGULATORY COMPONENTS OF SENSORY TRANSDUCTION SYSTEM"/>
    <property type="match status" value="1"/>
</dbReference>
<dbReference type="GO" id="GO:0043709">
    <property type="term" value="P:cell adhesion involved in single-species biofilm formation"/>
    <property type="evidence" value="ECO:0007669"/>
    <property type="project" value="TreeGrafter"/>
</dbReference>
<comment type="cofactor">
    <cofactor evidence="1">
        <name>Mg(2+)</name>
        <dbReference type="ChEBI" id="CHEBI:18420"/>
    </cofactor>
</comment>
<dbReference type="PROSITE" id="PS50887">
    <property type="entry name" value="GGDEF"/>
    <property type="match status" value="1"/>
</dbReference>
<evidence type="ECO:0000256" key="4">
    <source>
        <dbReference type="PROSITE-ProRule" id="PRU00169"/>
    </source>
</evidence>
<evidence type="ECO:0000256" key="3">
    <source>
        <dbReference type="ARBA" id="ARBA00034247"/>
    </source>
</evidence>
<protein>
    <recommendedName>
        <fullName evidence="2">diguanylate cyclase</fullName>
        <ecNumber evidence="2">2.7.7.65</ecNumber>
    </recommendedName>
</protein>
<sequence>MIKEKDYGILVVDDEPTNARLLTCMLRDHYAVREAYSGAEALQIARSDDKPALILLDVMMPDIDGFEVCRQLKAENETKDITVIFVTTLSESAAEEIGLNLGAVDYLTKPVRMPILRARVRNHMNLRKQADMLEALSYIDGLTHVYNRRRFDAALLAEWQRGRRLSRPLAIVMIDFDHFKALNDHYGHGTGDACLQQGATALAASLRRPTDLLARYGGEEFVALLPDTDLVGACVMAETMRQAIKALRLRHEYSPTASHVTISLGVASMTPTAACEAQHLLQLADRVLNQAKSEGRDRIGVARLDDAIDMSWPI</sequence>
<keyword evidence="8" id="KW-1185">Reference proteome</keyword>
<dbReference type="AlphaFoldDB" id="A0A4R3N344"/>
<reference evidence="7 8" key="1">
    <citation type="submission" date="2019-03" db="EMBL/GenBank/DDBJ databases">
        <title>Genomic Encyclopedia of Type Strains, Phase IV (KMG-IV): sequencing the most valuable type-strain genomes for metagenomic binning, comparative biology and taxonomic classification.</title>
        <authorList>
            <person name="Goeker M."/>
        </authorList>
    </citation>
    <scope>NUCLEOTIDE SEQUENCE [LARGE SCALE GENOMIC DNA]</scope>
    <source>
        <strain evidence="7 8">DSM 13587</strain>
    </source>
</reference>
<dbReference type="InterPro" id="IPR043128">
    <property type="entry name" value="Rev_trsase/Diguanyl_cyclase"/>
</dbReference>
<dbReference type="InterPro" id="IPR011006">
    <property type="entry name" value="CheY-like_superfamily"/>
</dbReference>
<dbReference type="InterPro" id="IPR000160">
    <property type="entry name" value="GGDEF_dom"/>
</dbReference>
<dbReference type="SUPFAM" id="SSF55073">
    <property type="entry name" value="Nucleotide cyclase"/>
    <property type="match status" value="1"/>
</dbReference>
<dbReference type="GO" id="GO:0005886">
    <property type="term" value="C:plasma membrane"/>
    <property type="evidence" value="ECO:0007669"/>
    <property type="project" value="TreeGrafter"/>
</dbReference>
<dbReference type="Gene3D" id="3.30.70.270">
    <property type="match status" value="1"/>
</dbReference>
<dbReference type="GO" id="GO:0000160">
    <property type="term" value="P:phosphorelay signal transduction system"/>
    <property type="evidence" value="ECO:0007669"/>
    <property type="project" value="InterPro"/>
</dbReference>
<dbReference type="Pfam" id="PF00072">
    <property type="entry name" value="Response_reg"/>
    <property type="match status" value="1"/>
</dbReference>
<dbReference type="GO" id="GO:0052621">
    <property type="term" value="F:diguanylate cyclase activity"/>
    <property type="evidence" value="ECO:0007669"/>
    <property type="project" value="UniProtKB-EC"/>
</dbReference>
<feature type="domain" description="GGDEF" evidence="6">
    <location>
        <begin position="167"/>
        <end position="304"/>
    </location>
</feature>
<dbReference type="SUPFAM" id="SSF52172">
    <property type="entry name" value="CheY-like"/>
    <property type="match status" value="1"/>
</dbReference>
<dbReference type="EMBL" id="SMAO01000002">
    <property type="protein sequence ID" value="TCT23154.1"/>
    <property type="molecule type" value="Genomic_DNA"/>
</dbReference>
<comment type="caution">
    <text evidence="7">The sequence shown here is derived from an EMBL/GenBank/DDBJ whole genome shotgun (WGS) entry which is preliminary data.</text>
</comment>
<dbReference type="SMART" id="SM00267">
    <property type="entry name" value="GGDEF"/>
    <property type="match status" value="1"/>
</dbReference>